<feature type="domain" description="TonB-dependent receptor-like beta-barrel" evidence="13">
    <location>
        <begin position="354"/>
        <end position="823"/>
    </location>
</feature>
<proteinExistence type="inferred from homology"/>
<dbReference type="InterPro" id="IPR000531">
    <property type="entry name" value="Beta-barrel_TonB"/>
</dbReference>
<dbReference type="PANTHER" id="PTHR47234:SF2">
    <property type="entry name" value="TONB-DEPENDENT RECEPTOR"/>
    <property type="match status" value="1"/>
</dbReference>
<keyword evidence="4 10" id="KW-1134">Transmembrane beta strand</keyword>
<evidence type="ECO:0000256" key="1">
    <source>
        <dbReference type="ARBA" id="ARBA00004571"/>
    </source>
</evidence>
<gene>
    <name evidence="15" type="ORF">BKX93_23235</name>
</gene>
<feature type="chain" id="PRO_5009443322" description="TonB-dependent receptor" evidence="12">
    <location>
        <begin position="33"/>
        <end position="861"/>
    </location>
</feature>
<evidence type="ECO:0000256" key="10">
    <source>
        <dbReference type="PROSITE-ProRule" id="PRU01360"/>
    </source>
</evidence>
<dbReference type="Proteomes" id="UP000178776">
    <property type="component" value="Chromosome"/>
</dbReference>
<dbReference type="InterPro" id="IPR036942">
    <property type="entry name" value="Beta-barrel_TonB_sf"/>
</dbReference>
<dbReference type="EMBL" id="CP017707">
    <property type="protein sequence ID" value="AOZ52635.1"/>
    <property type="molecule type" value="Genomic_DNA"/>
</dbReference>
<dbReference type="InterPro" id="IPR012910">
    <property type="entry name" value="Plug_dom"/>
</dbReference>
<evidence type="ECO:0000256" key="2">
    <source>
        <dbReference type="ARBA" id="ARBA00009810"/>
    </source>
</evidence>
<dbReference type="InterPro" id="IPR037066">
    <property type="entry name" value="Plug_dom_sf"/>
</dbReference>
<protein>
    <recommendedName>
        <fullName evidence="17">TonB-dependent receptor</fullName>
    </recommendedName>
</protein>
<evidence type="ECO:0008006" key="17">
    <source>
        <dbReference type="Google" id="ProtNLM"/>
    </source>
</evidence>
<evidence type="ECO:0000256" key="11">
    <source>
        <dbReference type="RuleBase" id="RU003357"/>
    </source>
</evidence>
<keyword evidence="3 10" id="KW-0813">Transport</keyword>
<evidence type="ECO:0000259" key="13">
    <source>
        <dbReference type="Pfam" id="PF00593"/>
    </source>
</evidence>
<dbReference type="PROSITE" id="PS52016">
    <property type="entry name" value="TONB_DEPENDENT_REC_3"/>
    <property type="match status" value="1"/>
</dbReference>
<keyword evidence="12" id="KW-0732">Signal</keyword>
<reference evidence="15 16" key="1">
    <citation type="submission" date="2016-10" db="EMBL/GenBank/DDBJ databases">
        <title>Chromobacterium muskegensis sp. nov., an insecticidal bacterium isolated from Sphagnum bogs.</title>
        <authorList>
            <person name="Sparks M.E."/>
            <person name="Blackburn M.B."/>
            <person name="Gundersen-Rindal D.E."/>
            <person name="Mitchell A."/>
            <person name="Farrar R."/>
            <person name="Kuhar D."/>
        </authorList>
    </citation>
    <scope>NUCLEOTIDE SEQUENCE [LARGE SCALE GENOMIC DNA]</scope>
    <source>
        <strain evidence="15 16">21-1</strain>
    </source>
</reference>
<dbReference type="Gene3D" id="2.170.130.10">
    <property type="entry name" value="TonB-dependent receptor, plug domain"/>
    <property type="match status" value="1"/>
</dbReference>
<dbReference type="CDD" id="cd01347">
    <property type="entry name" value="ligand_gated_channel"/>
    <property type="match status" value="1"/>
</dbReference>
<comment type="subcellular location">
    <subcellularLocation>
        <location evidence="1 10">Cell outer membrane</location>
        <topology evidence="1 10">Multi-pass membrane protein</topology>
    </subcellularLocation>
</comment>
<accession>A0A1D9LMW2</accession>
<dbReference type="KEGG" id="cvc:BKX93_23235"/>
<evidence type="ECO:0000256" key="6">
    <source>
        <dbReference type="ARBA" id="ARBA00023077"/>
    </source>
</evidence>
<dbReference type="Pfam" id="PF07715">
    <property type="entry name" value="Plug"/>
    <property type="match status" value="1"/>
</dbReference>
<comment type="similarity">
    <text evidence="2 10 11">Belongs to the TonB-dependent receptor family.</text>
</comment>
<organism evidence="15 16">
    <name type="scientific">Chromobacterium vaccinii</name>
    <dbReference type="NCBI Taxonomy" id="1108595"/>
    <lineage>
        <taxon>Bacteria</taxon>
        <taxon>Pseudomonadati</taxon>
        <taxon>Pseudomonadota</taxon>
        <taxon>Betaproteobacteria</taxon>
        <taxon>Neisseriales</taxon>
        <taxon>Chromobacteriaceae</taxon>
        <taxon>Chromobacterium</taxon>
    </lineage>
</organism>
<keyword evidence="8" id="KW-0675">Receptor</keyword>
<dbReference type="PANTHER" id="PTHR47234">
    <property type="match status" value="1"/>
</dbReference>
<keyword evidence="6 11" id="KW-0798">TonB box</keyword>
<evidence type="ECO:0000256" key="5">
    <source>
        <dbReference type="ARBA" id="ARBA00022692"/>
    </source>
</evidence>
<dbReference type="Gene3D" id="2.40.170.20">
    <property type="entry name" value="TonB-dependent receptor, beta-barrel domain"/>
    <property type="match status" value="1"/>
</dbReference>
<evidence type="ECO:0000256" key="8">
    <source>
        <dbReference type="ARBA" id="ARBA00023170"/>
    </source>
</evidence>
<feature type="domain" description="TonB-dependent receptor plug" evidence="14">
    <location>
        <begin position="56"/>
        <end position="168"/>
    </location>
</feature>
<dbReference type="InterPro" id="IPR039426">
    <property type="entry name" value="TonB-dep_rcpt-like"/>
</dbReference>
<evidence type="ECO:0000256" key="12">
    <source>
        <dbReference type="SAM" id="SignalP"/>
    </source>
</evidence>
<feature type="signal peptide" evidence="12">
    <location>
        <begin position="1"/>
        <end position="32"/>
    </location>
</feature>
<keyword evidence="7 10" id="KW-0472">Membrane</keyword>
<dbReference type="Pfam" id="PF00593">
    <property type="entry name" value="TonB_dep_Rec_b-barrel"/>
    <property type="match status" value="1"/>
</dbReference>
<keyword evidence="9 10" id="KW-0998">Cell outer membrane</keyword>
<evidence type="ECO:0000256" key="3">
    <source>
        <dbReference type="ARBA" id="ARBA00022448"/>
    </source>
</evidence>
<keyword evidence="5 10" id="KW-0812">Transmembrane</keyword>
<dbReference type="GO" id="GO:0009279">
    <property type="term" value="C:cell outer membrane"/>
    <property type="evidence" value="ECO:0007669"/>
    <property type="project" value="UniProtKB-SubCell"/>
</dbReference>
<sequence length="861" mass="92715">MGFGEMMNYKRKALAVALSLVGSVGYAQLAHADDSGDNSLQRVDVIGSHIKRLKSEKATEVTTIKVSDLAKQGLNTVEQVVNALASNQSNIGANSSVGLSTGGAAFANLRGLGQQYTLVLLDGRRVPYHPFDGTAADLNAIPLSAIERVDVLPDGAAAIYGSDAIGGVINFITKKTSEGLSIGGDFMTPQRSGGNEKNLNGSYGYGNLSKDGFNVYATASYHKTDPIMASQRDFASAITPAMKASSNSYPANYTIDGGNSLIGPSGYPNCGAATAKGGTCKMYPGTMVGIQPETEQWSGLAKGTLRIGDNHELSVTYNITRNKNTTISAPAPTGLEVFLPSGTQGIVTADGSASISPFLRTMPLGNRVTEAVNVQQKLQLNLEGQLGGWDYRTGLGYSQSYATEELVSGYTGDKEVANAYLNNQISLVSGLATDPNVWSQIGVKGHLDDGKYTVASADFSLSKEVLQLPAGPLAVAFGGETRHDTLEHNFNYPISKDAIGPGMNQSLNTKGNRSVSALFAEADVPIVKHLDGKVAVRYDHYNDVGNSISPQVSLRYELSPQVLLRTSASTGFRAPSLYDMYQPNQSQLTGNFYADPFSCPSLSSSCPSLQRYLKVGGNTKLQPEKSSSLSVGIVIEPIKSITASADLWWVMVKHQISTMSEATLFDGNHNSLLFYDPNNGGNLTAISTTQNMGNSSSAGLDVDFRWTLPKTSVGNFTVELAGTYLAKNIYQIEENGAYYSNLGQYVATQNEPTFRWQHNLTLNWNRGAWSGLLSQNYKSGYTDQNSGAFAATNHMVKPYSTWNMSGSYEVNKQLTLTAGVRNLFDQLPPWSNQQYLFQGNYDARFADQVGRAYFMKFNYKM</sequence>
<evidence type="ECO:0000313" key="15">
    <source>
        <dbReference type="EMBL" id="AOZ52635.1"/>
    </source>
</evidence>
<evidence type="ECO:0000313" key="16">
    <source>
        <dbReference type="Proteomes" id="UP000178776"/>
    </source>
</evidence>
<evidence type="ECO:0000256" key="7">
    <source>
        <dbReference type="ARBA" id="ARBA00023136"/>
    </source>
</evidence>
<dbReference type="AlphaFoldDB" id="A0A1D9LMW2"/>
<evidence type="ECO:0000256" key="4">
    <source>
        <dbReference type="ARBA" id="ARBA00022452"/>
    </source>
</evidence>
<name>A0A1D9LMW2_9NEIS</name>
<dbReference type="STRING" id="1108595.BKX93_23235"/>
<evidence type="ECO:0000256" key="9">
    <source>
        <dbReference type="ARBA" id="ARBA00023237"/>
    </source>
</evidence>
<dbReference type="SUPFAM" id="SSF56935">
    <property type="entry name" value="Porins"/>
    <property type="match status" value="1"/>
</dbReference>
<evidence type="ECO:0000259" key="14">
    <source>
        <dbReference type="Pfam" id="PF07715"/>
    </source>
</evidence>